<organism evidence="1">
    <name type="scientific">Arundo donax</name>
    <name type="common">Giant reed</name>
    <name type="synonym">Donax arundinaceus</name>
    <dbReference type="NCBI Taxonomy" id="35708"/>
    <lineage>
        <taxon>Eukaryota</taxon>
        <taxon>Viridiplantae</taxon>
        <taxon>Streptophyta</taxon>
        <taxon>Embryophyta</taxon>
        <taxon>Tracheophyta</taxon>
        <taxon>Spermatophyta</taxon>
        <taxon>Magnoliopsida</taxon>
        <taxon>Liliopsida</taxon>
        <taxon>Poales</taxon>
        <taxon>Poaceae</taxon>
        <taxon>PACMAD clade</taxon>
        <taxon>Arundinoideae</taxon>
        <taxon>Arundineae</taxon>
        <taxon>Arundo</taxon>
    </lineage>
</organism>
<dbReference type="EMBL" id="GBRH01258018">
    <property type="protein sequence ID" value="JAD39877.1"/>
    <property type="molecule type" value="Transcribed_RNA"/>
</dbReference>
<proteinExistence type="predicted"/>
<protein>
    <submittedName>
        <fullName evidence="1">Uncharacterized protein</fullName>
    </submittedName>
</protein>
<reference evidence="1" key="2">
    <citation type="journal article" date="2015" name="Data Brief">
        <title>Shoot transcriptome of the giant reed, Arundo donax.</title>
        <authorList>
            <person name="Barrero R.A."/>
            <person name="Guerrero F.D."/>
            <person name="Moolhuijzen P."/>
            <person name="Goolsby J.A."/>
            <person name="Tidwell J."/>
            <person name="Bellgard S.E."/>
            <person name="Bellgard M.I."/>
        </authorList>
    </citation>
    <scope>NUCLEOTIDE SEQUENCE</scope>
    <source>
        <tissue evidence="1">Shoot tissue taken approximately 20 cm above the soil surface</tissue>
    </source>
</reference>
<sequence>MVSYNIEFAMFILLMQVVAPEAC</sequence>
<evidence type="ECO:0000313" key="1">
    <source>
        <dbReference type="EMBL" id="JAD39877.1"/>
    </source>
</evidence>
<name>A0A0A8ZYL2_ARUDO</name>
<reference evidence="1" key="1">
    <citation type="submission" date="2014-09" db="EMBL/GenBank/DDBJ databases">
        <authorList>
            <person name="Magalhaes I.L.F."/>
            <person name="Oliveira U."/>
            <person name="Santos F.R."/>
            <person name="Vidigal T.H.D.A."/>
            <person name="Brescovit A.D."/>
            <person name="Santos A.J."/>
        </authorList>
    </citation>
    <scope>NUCLEOTIDE SEQUENCE</scope>
    <source>
        <tissue evidence="1">Shoot tissue taken approximately 20 cm above the soil surface</tissue>
    </source>
</reference>
<dbReference type="AlphaFoldDB" id="A0A0A8ZYL2"/>
<accession>A0A0A8ZYL2</accession>